<evidence type="ECO:0000313" key="1">
    <source>
        <dbReference type="EMBL" id="CAK7356798.1"/>
    </source>
</evidence>
<dbReference type="EMBL" id="CAWUPB010001197">
    <property type="protein sequence ID" value="CAK7356798.1"/>
    <property type="molecule type" value="Genomic_DNA"/>
</dbReference>
<gene>
    <name evidence="1" type="ORF">DCAF_LOCUS27079</name>
</gene>
<protein>
    <submittedName>
        <fullName evidence="1">Uncharacterized protein</fullName>
    </submittedName>
</protein>
<keyword evidence="2" id="KW-1185">Reference proteome</keyword>
<organism evidence="1 2">
    <name type="scientific">Dovyalis caffra</name>
    <dbReference type="NCBI Taxonomy" id="77055"/>
    <lineage>
        <taxon>Eukaryota</taxon>
        <taxon>Viridiplantae</taxon>
        <taxon>Streptophyta</taxon>
        <taxon>Embryophyta</taxon>
        <taxon>Tracheophyta</taxon>
        <taxon>Spermatophyta</taxon>
        <taxon>Magnoliopsida</taxon>
        <taxon>eudicotyledons</taxon>
        <taxon>Gunneridae</taxon>
        <taxon>Pentapetalae</taxon>
        <taxon>rosids</taxon>
        <taxon>fabids</taxon>
        <taxon>Malpighiales</taxon>
        <taxon>Salicaceae</taxon>
        <taxon>Flacourtieae</taxon>
        <taxon>Dovyalis</taxon>
    </lineage>
</organism>
<name>A0AAV1SVE7_9ROSI</name>
<comment type="caution">
    <text evidence="1">The sequence shown here is derived from an EMBL/GenBank/DDBJ whole genome shotgun (WGS) entry which is preliminary data.</text>
</comment>
<reference evidence="1 2" key="1">
    <citation type="submission" date="2024-01" db="EMBL/GenBank/DDBJ databases">
        <authorList>
            <person name="Waweru B."/>
        </authorList>
    </citation>
    <scope>NUCLEOTIDE SEQUENCE [LARGE SCALE GENOMIC DNA]</scope>
</reference>
<proteinExistence type="predicted"/>
<evidence type="ECO:0000313" key="2">
    <source>
        <dbReference type="Proteomes" id="UP001314170"/>
    </source>
</evidence>
<dbReference type="Proteomes" id="UP001314170">
    <property type="component" value="Unassembled WGS sequence"/>
</dbReference>
<dbReference type="AlphaFoldDB" id="A0AAV1SVE7"/>
<sequence>MDSKDGVMMKTSEYETTTSKCIAEEIEPRSNQPIRKLPWMMTYESIKTYKDVMMIECLDSRAIKPYGRDSLDREDKTTSFSLKILSPRILLTYPIWVRISIQPHSRRFQALRMEYWESLTHLGRTRRMPENLKPLDEVFLQEEVELHMPESEGELLLARFDKVRDCFECIQLG</sequence>
<accession>A0AAV1SVE7</accession>